<dbReference type="AlphaFoldDB" id="A0A1U7JCF9"/>
<proteinExistence type="predicted"/>
<dbReference type="STRING" id="197461.A3843_17270"/>
<gene>
    <name evidence="7" type="ORF">A3843_17270</name>
</gene>
<dbReference type="NCBIfam" id="NF037997">
    <property type="entry name" value="Na_Pi_symport"/>
    <property type="match status" value="2"/>
</dbReference>
<dbReference type="GO" id="GO:0005436">
    <property type="term" value="F:sodium:phosphate symporter activity"/>
    <property type="evidence" value="ECO:0007669"/>
    <property type="project" value="InterPro"/>
</dbReference>
<keyword evidence="5 6" id="KW-0472">Membrane</keyword>
<evidence type="ECO:0000313" key="8">
    <source>
        <dbReference type="Proteomes" id="UP000185783"/>
    </source>
</evidence>
<evidence type="ECO:0000256" key="4">
    <source>
        <dbReference type="ARBA" id="ARBA00022989"/>
    </source>
</evidence>
<dbReference type="PANTHER" id="PTHR10010:SF46">
    <property type="entry name" value="SODIUM-DEPENDENT PHOSPHATE TRANSPORT PROTEIN 2B"/>
    <property type="match status" value="1"/>
</dbReference>
<name>A0A1U7JCF9_9HYPH</name>
<dbReference type="PANTHER" id="PTHR10010">
    <property type="entry name" value="SOLUTE CARRIER FAMILY 34 SODIUM PHOSPHATE , MEMBER 2-RELATED"/>
    <property type="match status" value="1"/>
</dbReference>
<feature type="transmembrane region" description="Helical" evidence="6">
    <location>
        <begin position="364"/>
        <end position="385"/>
    </location>
</feature>
<accession>A0A1U7JCF9</accession>
<keyword evidence="4 6" id="KW-1133">Transmembrane helix</keyword>
<feature type="transmembrane region" description="Helical" evidence="6">
    <location>
        <begin position="291"/>
        <end position="313"/>
    </location>
</feature>
<feature type="transmembrane region" description="Helical" evidence="6">
    <location>
        <begin position="325"/>
        <end position="344"/>
    </location>
</feature>
<evidence type="ECO:0000256" key="1">
    <source>
        <dbReference type="ARBA" id="ARBA00004651"/>
    </source>
</evidence>
<dbReference type="RefSeq" id="WP_028482454.1">
    <property type="nucleotide sequence ID" value="NZ_LVVZ01000041.1"/>
</dbReference>
<dbReference type="EMBL" id="LVVZ01000041">
    <property type="protein sequence ID" value="OKL42429.1"/>
    <property type="molecule type" value="Genomic_DNA"/>
</dbReference>
<feature type="transmembrane region" description="Helical" evidence="6">
    <location>
        <begin position="52"/>
        <end position="76"/>
    </location>
</feature>
<evidence type="ECO:0000256" key="5">
    <source>
        <dbReference type="ARBA" id="ARBA00023136"/>
    </source>
</evidence>
<keyword evidence="2" id="KW-1003">Cell membrane</keyword>
<dbReference type="GO" id="GO:0044341">
    <property type="term" value="P:sodium-dependent phosphate transport"/>
    <property type="evidence" value="ECO:0007669"/>
    <property type="project" value="InterPro"/>
</dbReference>
<feature type="transmembrane region" description="Helical" evidence="6">
    <location>
        <begin position="96"/>
        <end position="119"/>
    </location>
</feature>
<reference evidence="7 8" key="1">
    <citation type="submission" date="2016-03" db="EMBL/GenBank/DDBJ databases">
        <title>Genome sequence of Nesiotobacter sp. nov., a moderately halophilic alphaproteobacterium isolated from the Yellow Sea, China.</title>
        <authorList>
            <person name="Zhang G."/>
            <person name="Zhang R."/>
        </authorList>
    </citation>
    <scope>NUCLEOTIDE SEQUENCE [LARGE SCALE GENOMIC DNA]</scope>
    <source>
        <strain evidence="7 8">WB1-6</strain>
    </source>
</reference>
<keyword evidence="8" id="KW-1185">Reference proteome</keyword>
<dbReference type="InterPro" id="IPR003841">
    <property type="entry name" value="Na/Pi_transpt"/>
</dbReference>
<feature type="transmembrane region" description="Helical" evidence="6">
    <location>
        <begin position="249"/>
        <end position="271"/>
    </location>
</feature>
<dbReference type="GO" id="GO:0005886">
    <property type="term" value="C:plasma membrane"/>
    <property type="evidence" value="ECO:0007669"/>
    <property type="project" value="UniProtKB-SubCell"/>
</dbReference>
<dbReference type="Pfam" id="PF02690">
    <property type="entry name" value="Na_Pi_cotrans"/>
    <property type="match status" value="2"/>
</dbReference>
<evidence type="ECO:0000256" key="2">
    <source>
        <dbReference type="ARBA" id="ARBA00022475"/>
    </source>
</evidence>
<protein>
    <submittedName>
        <fullName evidence="7">Sodium:phosphate symporter</fullName>
    </submittedName>
</protein>
<dbReference type="Proteomes" id="UP000185783">
    <property type="component" value="Unassembled WGS sequence"/>
</dbReference>
<evidence type="ECO:0000256" key="6">
    <source>
        <dbReference type="SAM" id="Phobius"/>
    </source>
</evidence>
<feature type="transmembrane region" description="Helical" evidence="6">
    <location>
        <begin position="209"/>
        <end position="229"/>
    </location>
</feature>
<feature type="transmembrane region" description="Helical" evidence="6">
    <location>
        <begin position="20"/>
        <end position="40"/>
    </location>
</feature>
<keyword evidence="3 6" id="KW-0812">Transmembrane</keyword>
<comment type="caution">
    <text evidence="7">The sequence shown here is derived from an EMBL/GenBank/DDBJ whole genome shotgun (WGS) entry which is preliminary data.</text>
</comment>
<sequence length="386" mass="40495">MSKLDSFKDDDSHSALGISLLNWVSVLFLVYFLLCAVGLLESGFRLLYADEARSLIAAATHPVMGVCVGILATALVQSSSVTTSILVGFVAGGLPLHIAIPIVMGANVGTTVTNSVVALGFAPDREELRRAFSAASVHDCFNLLCLAIFLPLELAFGLFQNMAATLSTLMPPADIVNHDLSQTYNFISSATAPFITEISNGVAHLPTPGAGIAQVGIGLGLIVFCIHFVKKLLRALLVGSSKRIAETALHSGPASGIASGFVATLITQSSSTTTSLVVPLVGSGALTTRQIYPFTLGANIGTCITAILAAFAVTGARNTAFELAFIHLFYNVLGVLIVFAVPFLRYLPVSMAETLAQATDGKRLWIVVYLLVIFLMLPALGLVILG</sequence>
<evidence type="ECO:0000313" key="7">
    <source>
        <dbReference type="EMBL" id="OKL42429.1"/>
    </source>
</evidence>
<comment type="subcellular location">
    <subcellularLocation>
        <location evidence="1">Cell membrane</location>
        <topology evidence="1">Multi-pass membrane protein</topology>
    </subcellularLocation>
</comment>
<feature type="transmembrane region" description="Helical" evidence="6">
    <location>
        <begin position="140"/>
        <end position="159"/>
    </location>
</feature>
<evidence type="ECO:0000256" key="3">
    <source>
        <dbReference type="ARBA" id="ARBA00022692"/>
    </source>
</evidence>
<organism evidence="7 8">
    <name type="scientific">Pseudovibrio exalbescens</name>
    <dbReference type="NCBI Taxonomy" id="197461"/>
    <lineage>
        <taxon>Bacteria</taxon>
        <taxon>Pseudomonadati</taxon>
        <taxon>Pseudomonadota</taxon>
        <taxon>Alphaproteobacteria</taxon>
        <taxon>Hyphomicrobiales</taxon>
        <taxon>Stappiaceae</taxon>
        <taxon>Pseudovibrio</taxon>
    </lineage>
</organism>